<evidence type="ECO:0008006" key="4">
    <source>
        <dbReference type="Google" id="ProtNLM"/>
    </source>
</evidence>
<feature type="chain" id="PRO_5006414628" description="WxL domain-containing protein" evidence="1">
    <location>
        <begin position="42"/>
        <end position="204"/>
    </location>
</feature>
<dbReference type="PATRIC" id="fig|1291052.5.peg.1365"/>
<dbReference type="OrthoDB" id="2314873at2"/>
<comment type="caution">
    <text evidence="2">The sequence shown here is derived from an EMBL/GenBank/DDBJ whole genome shotgun (WGS) entry which is preliminary data.</text>
</comment>
<evidence type="ECO:0000313" key="2">
    <source>
        <dbReference type="EMBL" id="KRM55452.1"/>
    </source>
</evidence>
<reference evidence="2 3" key="1">
    <citation type="journal article" date="2015" name="Genome Announc.">
        <title>Expanding the biotechnology potential of lactobacilli through comparative genomics of 213 strains and associated genera.</title>
        <authorList>
            <person name="Sun Z."/>
            <person name="Harris H.M."/>
            <person name="McCann A."/>
            <person name="Guo C."/>
            <person name="Argimon S."/>
            <person name="Zhang W."/>
            <person name="Yang X."/>
            <person name="Jeffery I.B."/>
            <person name="Cooney J.C."/>
            <person name="Kagawa T.F."/>
            <person name="Liu W."/>
            <person name="Song Y."/>
            <person name="Salvetti E."/>
            <person name="Wrobel A."/>
            <person name="Rasinkangas P."/>
            <person name="Parkhill J."/>
            <person name="Rea M.C."/>
            <person name="O'Sullivan O."/>
            <person name="Ritari J."/>
            <person name="Douillard F.P."/>
            <person name="Paul Ross R."/>
            <person name="Yang R."/>
            <person name="Briner A.E."/>
            <person name="Felis G.E."/>
            <person name="de Vos W.M."/>
            <person name="Barrangou R."/>
            <person name="Klaenhammer T.R."/>
            <person name="Caufield P.W."/>
            <person name="Cui Y."/>
            <person name="Zhang H."/>
            <person name="O'Toole P.W."/>
        </authorList>
    </citation>
    <scope>NUCLEOTIDE SEQUENCE [LARGE SCALE GENOMIC DNA]</scope>
    <source>
        <strain evidence="2 3">DSM 20505</strain>
    </source>
</reference>
<keyword evidence="3" id="KW-1185">Reference proteome</keyword>
<dbReference type="EMBL" id="AYYO01000022">
    <property type="protein sequence ID" value="KRM55452.1"/>
    <property type="molecule type" value="Genomic_DNA"/>
</dbReference>
<keyword evidence="1" id="KW-0732">Signal</keyword>
<organism evidence="2 3">
    <name type="scientific">Lacticaseibacillus sharpeae JCM 1186 = DSM 20505</name>
    <dbReference type="NCBI Taxonomy" id="1291052"/>
    <lineage>
        <taxon>Bacteria</taxon>
        <taxon>Bacillati</taxon>
        <taxon>Bacillota</taxon>
        <taxon>Bacilli</taxon>
        <taxon>Lactobacillales</taxon>
        <taxon>Lactobacillaceae</taxon>
        <taxon>Lacticaseibacillus</taxon>
    </lineage>
</organism>
<dbReference type="AlphaFoldDB" id="A0A0R1ZX25"/>
<proteinExistence type="predicted"/>
<sequence>MISKINELFNQGEFLLKRVLSIALVSAVAAGIFGASNMVNADTTDTSTNTDTTANTRGSVMFTPGTLSLSNVTTDAKFAGASVQDVYTKGLTQTADNQMTATVSDFLGAENSAWTITIAKGAWAKTGSDETSSTTALDSSATLTVGSKALTTDGVKVTEGTEGTKTIDPMDLKLDIANNTLLTTGTYTNTLTWTLADPADPNQQ</sequence>
<evidence type="ECO:0000313" key="3">
    <source>
        <dbReference type="Proteomes" id="UP000051679"/>
    </source>
</evidence>
<accession>A0A0R1ZX25</accession>
<dbReference type="STRING" id="1291052.FC18_GL001347"/>
<dbReference type="Proteomes" id="UP000051679">
    <property type="component" value="Unassembled WGS sequence"/>
</dbReference>
<evidence type="ECO:0000256" key="1">
    <source>
        <dbReference type="SAM" id="SignalP"/>
    </source>
</evidence>
<name>A0A0R1ZX25_9LACO</name>
<feature type="signal peptide" evidence="1">
    <location>
        <begin position="1"/>
        <end position="41"/>
    </location>
</feature>
<protein>
    <recommendedName>
        <fullName evidence="4">WxL domain-containing protein</fullName>
    </recommendedName>
</protein>
<gene>
    <name evidence="2" type="ORF">FC18_GL001347</name>
</gene>